<evidence type="ECO:0000313" key="2">
    <source>
        <dbReference type="EMBL" id="TQV82843.1"/>
    </source>
</evidence>
<gene>
    <name evidence="2" type="ORF">FLL46_24040</name>
</gene>
<protein>
    <submittedName>
        <fullName evidence="2">Uncharacterized protein</fullName>
    </submittedName>
</protein>
<organism evidence="2 3">
    <name type="scientific">Aliikangiella coralliicola</name>
    <dbReference type="NCBI Taxonomy" id="2592383"/>
    <lineage>
        <taxon>Bacteria</taxon>
        <taxon>Pseudomonadati</taxon>
        <taxon>Pseudomonadota</taxon>
        <taxon>Gammaproteobacteria</taxon>
        <taxon>Oceanospirillales</taxon>
        <taxon>Pleioneaceae</taxon>
        <taxon>Aliikangiella</taxon>
    </lineage>
</organism>
<accession>A0A545U086</accession>
<sequence length="278" mass="31452">MKDLSHRWKLFGSMLFDPWTLILAIAVLALLWLSYGQPDPKFATVLNILIILSSTIVGARVTKQWSEINDGGIVKEKGKSAVRNLKLLLRNIEALDIRVRTFKENSSDSPIETKLIQNNFEEINEFCNLLKEEVVNSIENWTDILPELDIATQIGEISNLAKTLKDTEDEKNLLEMKLKTKEEMSAEESNRIHNLIQDKDQMIIDLVKQIDSSSKKLTKDHRLLQPIGNNTFASYVAKSGFESIASSGLNHFHRVGKAPSISKVGSVMEEFAEEKDKK</sequence>
<dbReference type="EMBL" id="VIKS01000015">
    <property type="protein sequence ID" value="TQV82843.1"/>
    <property type="molecule type" value="Genomic_DNA"/>
</dbReference>
<evidence type="ECO:0000256" key="1">
    <source>
        <dbReference type="SAM" id="Coils"/>
    </source>
</evidence>
<dbReference type="Proteomes" id="UP000315439">
    <property type="component" value="Unassembled WGS sequence"/>
</dbReference>
<dbReference type="AlphaFoldDB" id="A0A545U086"/>
<name>A0A545U086_9GAMM</name>
<reference evidence="2 3" key="1">
    <citation type="submission" date="2019-07" db="EMBL/GenBank/DDBJ databases">
        <title>Draft genome for Aliikangiella sp. M105.</title>
        <authorList>
            <person name="Wang G."/>
        </authorList>
    </citation>
    <scope>NUCLEOTIDE SEQUENCE [LARGE SCALE GENOMIC DNA]</scope>
    <source>
        <strain evidence="2 3">M105</strain>
    </source>
</reference>
<dbReference type="RefSeq" id="WP_142934514.1">
    <property type="nucleotide sequence ID" value="NZ_ML660171.1"/>
</dbReference>
<evidence type="ECO:0000313" key="3">
    <source>
        <dbReference type="Proteomes" id="UP000315439"/>
    </source>
</evidence>
<keyword evidence="3" id="KW-1185">Reference proteome</keyword>
<comment type="caution">
    <text evidence="2">The sequence shown here is derived from an EMBL/GenBank/DDBJ whole genome shotgun (WGS) entry which is preliminary data.</text>
</comment>
<feature type="coiled-coil region" evidence="1">
    <location>
        <begin position="157"/>
        <end position="184"/>
    </location>
</feature>
<keyword evidence="1" id="KW-0175">Coiled coil</keyword>
<proteinExistence type="predicted"/>
<dbReference type="OrthoDB" id="9924520at2"/>